<dbReference type="Proteomes" id="UP000198642">
    <property type="component" value="Unassembled WGS sequence"/>
</dbReference>
<dbReference type="STRING" id="237679.SAMN04488072_10774"/>
<protein>
    <submittedName>
        <fullName evidence="1">Uncharacterized protein</fullName>
    </submittedName>
</protein>
<evidence type="ECO:0000313" key="1">
    <source>
        <dbReference type="EMBL" id="SFB11207.1"/>
    </source>
</evidence>
<dbReference type="EMBL" id="FOJW01000007">
    <property type="protein sequence ID" value="SFB11207.1"/>
    <property type="molecule type" value="Genomic_DNA"/>
</dbReference>
<gene>
    <name evidence="1" type="ORF">SAMN04488072_10774</name>
</gene>
<dbReference type="AlphaFoldDB" id="A0A1I0YEK7"/>
<name>A0A1I0YEK7_9BACI</name>
<sequence>MYESQLDTDYHIGNLTKREQIQKGEFTNYSHLYMLQPNSNKGYPYFKTEEGYFLIGHHKGDEKTSHSTYKRLFAEMAQLQVSLGDYILE</sequence>
<keyword evidence="2" id="KW-1185">Reference proteome</keyword>
<proteinExistence type="predicted"/>
<organism evidence="1 2">
    <name type="scientific">Lentibacillus halodurans</name>
    <dbReference type="NCBI Taxonomy" id="237679"/>
    <lineage>
        <taxon>Bacteria</taxon>
        <taxon>Bacillati</taxon>
        <taxon>Bacillota</taxon>
        <taxon>Bacilli</taxon>
        <taxon>Bacillales</taxon>
        <taxon>Bacillaceae</taxon>
        <taxon>Lentibacillus</taxon>
    </lineage>
</organism>
<accession>A0A1I0YEK7</accession>
<evidence type="ECO:0000313" key="2">
    <source>
        <dbReference type="Proteomes" id="UP000198642"/>
    </source>
</evidence>
<reference evidence="1 2" key="1">
    <citation type="submission" date="2016-10" db="EMBL/GenBank/DDBJ databases">
        <authorList>
            <person name="de Groot N.N."/>
        </authorList>
    </citation>
    <scope>NUCLEOTIDE SEQUENCE [LARGE SCALE GENOMIC DNA]</scope>
    <source>
        <strain evidence="1 2">CGMCC 1.3702</strain>
    </source>
</reference>